<organism evidence="3">
    <name type="scientific">Oikopleura dioica</name>
    <name type="common">Tunicate</name>
    <dbReference type="NCBI Taxonomy" id="34765"/>
    <lineage>
        <taxon>Eukaryota</taxon>
        <taxon>Metazoa</taxon>
        <taxon>Chordata</taxon>
        <taxon>Tunicata</taxon>
        <taxon>Appendicularia</taxon>
        <taxon>Copelata</taxon>
        <taxon>Oikopleuridae</taxon>
        <taxon>Oikopleura</taxon>
    </lineage>
</organism>
<accession>E4XTB5</accession>
<evidence type="ECO:0000256" key="1">
    <source>
        <dbReference type="SAM" id="MobiDB-lite"/>
    </source>
</evidence>
<feature type="transmembrane region" description="Helical" evidence="2">
    <location>
        <begin position="100"/>
        <end position="118"/>
    </location>
</feature>
<gene>
    <name evidence="3" type="ORF">GSOID_T00003050001</name>
</gene>
<reference evidence="3" key="1">
    <citation type="journal article" date="2010" name="Science">
        <title>Plasticity of animal genome architecture unmasked by rapid evolution of a pelagic tunicate.</title>
        <authorList>
            <person name="Denoeud F."/>
            <person name="Henriet S."/>
            <person name="Mungpakdee S."/>
            <person name="Aury J.M."/>
            <person name="Da Silva C."/>
            <person name="Brinkmann H."/>
            <person name="Mikhaleva J."/>
            <person name="Olsen L.C."/>
            <person name="Jubin C."/>
            <person name="Canestro C."/>
            <person name="Bouquet J.M."/>
            <person name="Danks G."/>
            <person name="Poulain J."/>
            <person name="Campsteijn C."/>
            <person name="Adamski M."/>
            <person name="Cross I."/>
            <person name="Yadetie F."/>
            <person name="Muffato M."/>
            <person name="Louis A."/>
            <person name="Butcher S."/>
            <person name="Tsagkogeorga G."/>
            <person name="Konrad A."/>
            <person name="Singh S."/>
            <person name="Jensen M.F."/>
            <person name="Cong E.H."/>
            <person name="Eikeseth-Otteraa H."/>
            <person name="Noel B."/>
            <person name="Anthouard V."/>
            <person name="Porcel B.M."/>
            <person name="Kachouri-Lafond R."/>
            <person name="Nishino A."/>
            <person name="Ugolini M."/>
            <person name="Chourrout P."/>
            <person name="Nishida H."/>
            <person name="Aasland R."/>
            <person name="Huzurbazar S."/>
            <person name="Westhof E."/>
            <person name="Delsuc F."/>
            <person name="Lehrach H."/>
            <person name="Reinhardt R."/>
            <person name="Weissenbach J."/>
            <person name="Roy S.W."/>
            <person name="Artiguenave F."/>
            <person name="Postlethwait J.H."/>
            <person name="Manak J.R."/>
            <person name="Thompson E.M."/>
            <person name="Jaillon O."/>
            <person name="Du Pasquier L."/>
            <person name="Boudinot P."/>
            <person name="Liberles D.A."/>
            <person name="Volff J.N."/>
            <person name="Philippe H."/>
            <person name="Lenhard B."/>
            <person name="Roest Crollius H."/>
            <person name="Wincker P."/>
            <person name="Chourrout D."/>
        </authorList>
    </citation>
    <scope>NUCLEOTIDE SEQUENCE [LARGE SCALE GENOMIC DNA]</scope>
</reference>
<protein>
    <submittedName>
        <fullName evidence="3">Uncharacterized protein</fullName>
    </submittedName>
</protein>
<dbReference type="OrthoDB" id="10594813at2759"/>
<dbReference type="AlphaFoldDB" id="E4XTB5"/>
<evidence type="ECO:0000256" key="2">
    <source>
        <dbReference type="SAM" id="Phobius"/>
    </source>
</evidence>
<keyword evidence="4" id="KW-1185">Reference proteome</keyword>
<proteinExistence type="predicted"/>
<feature type="compositionally biased region" description="Basic and acidic residues" evidence="1">
    <location>
        <begin position="270"/>
        <end position="284"/>
    </location>
</feature>
<feature type="transmembrane region" description="Helical" evidence="2">
    <location>
        <begin position="70"/>
        <end position="94"/>
    </location>
</feature>
<dbReference type="InParanoid" id="E4XTB5"/>
<keyword evidence="2" id="KW-1133">Transmembrane helix</keyword>
<feature type="compositionally biased region" description="Polar residues" evidence="1">
    <location>
        <begin position="247"/>
        <end position="269"/>
    </location>
</feature>
<keyword evidence="2" id="KW-0812">Transmembrane</keyword>
<evidence type="ECO:0000313" key="3">
    <source>
        <dbReference type="EMBL" id="CBY12977.1"/>
    </source>
</evidence>
<dbReference type="EMBL" id="FN653151">
    <property type="protein sequence ID" value="CBY12977.1"/>
    <property type="molecule type" value="Genomic_DNA"/>
</dbReference>
<dbReference type="Proteomes" id="UP000001307">
    <property type="component" value="Unassembled WGS sequence"/>
</dbReference>
<evidence type="ECO:0000313" key="4">
    <source>
        <dbReference type="Proteomes" id="UP000001307"/>
    </source>
</evidence>
<keyword evidence="2" id="KW-0472">Membrane</keyword>
<name>E4XTB5_OIKDI</name>
<sequence>MSRALAEWLEPLPQLENFRLFACFGPKFGVEEGLRIASWRLSILSFTRLLMLSSWGMMSINFQKKNMRLVGIWIEFALLVILIVLSILMMLVALRLPRRYLASSIVLIPFLILIDFAIKATCYESVFFNPTSAFGVISLVEFWIRYVLLFQTWTLLLTAIKQPAFDHSESIYNSSGSTFYQNGKISRSANGSSLARSNSSKWEKPPFKKIVRRAASVPPGLSQISERGNEEDGAFHQRSRSSRAKRSINSDMSVSGNQQSGEQQLYSRTSNEDYNDRSSADRTRRSIHSMNSDVSNHNYSNMSAKHSYSNRSDQVESRIMRFLFFLLSN</sequence>
<feature type="compositionally biased region" description="Polar residues" evidence="1">
    <location>
        <begin position="288"/>
        <end position="312"/>
    </location>
</feature>
<feature type="compositionally biased region" description="Basic residues" evidence="1">
    <location>
        <begin position="237"/>
        <end position="246"/>
    </location>
</feature>
<feature type="region of interest" description="Disordered" evidence="1">
    <location>
        <begin position="218"/>
        <end position="312"/>
    </location>
</feature>